<dbReference type="AlphaFoldDB" id="A0A367ZVR0"/>
<protein>
    <recommendedName>
        <fullName evidence="3">VWFA domain-containing protein</fullName>
    </recommendedName>
</protein>
<reference evidence="1 2" key="1">
    <citation type="submission" date="2018-05" db="EMBL/GenBank/DDBJ databases">
        <title>A metagenomic window into the 2 km-deep terrestrial subsurface aquifer revealed taxonomically and functionally diverse microbial community comprising novel uncultured bacterial lineages.</title>
        <authorList>
            <person name="Kadnikov V.V."/>
            <person name="Mardanov A.V."/>
            <person name="Beletsky A.V."/>
            <person name="Banks D."/>
            <person name="Pimenov N.V."/>
            <person name="Frank Y.A."/>
            <person name="Karnachuk O.V."/>
            <person name="Ravin N.V."/>
        </authorList>
    </citation>
    <scope>NUCLEOTIDE SEQUENCE [LARGE SCALE GENOMIC DNA]</scope>
    <source>
        <strain evidence="1">BY5</strain>
    </source>
</reference>
<evidence type="ECO:0000313" key="2">
    <source>
        <dbReference type="Proteomes" id="UP000252355"/>
    </source>
</evidence>
<accession>A0A367ZVR0</accession>
<organism evidence="1 2">
    <name type="scientific">Candidatus Ozemobacter sibiricus</name>
    <dbReference type="NCBI Taxonomy" id="2268124"/>
    <lineage>
        <taxon>Bacteria</taxon>
        <taxon>Candidatus Ozemobacteria</taxon>
        <taxon>Candidatus Ozemobacterales</taxon>
        <taxon>Candidatus Ozemobacteraceae</taxon>
        <taxon>Candidatus Ozemobacter</taxon>
    </lineage>
</organism>
<evidence type="ECO:0008006" key="3">
    <source>
        <dbReference type="Google" id="ProtNLM"/>
    </source>
</evidence>
<sequence>MALQTTSATGIREGEAVHLPRELLARVFRSVSYRKIGSQVEVTATLLAPPTEEWTTVLAIDASESMRPLWGKTLIGDIPLLIQERYARQGWMREEVRDGQTLRMLLPEAYDDALANGYLKWTPNEIERPGQQFLELLAGKLDARQVCRLLVFGTGGDPGWLDLGKVTRAEAVDRPLPGDEEFEFGSEARLLPLLQHLVEAATAVPRTLVVVLTDGGFGDAGEVKDFCRQLASQIKTRARNFMKFLAVGVGPHIHRKVFDDLEGFEIAPNLDLWDYLPLAEIKEPEDLLSTIFPVDRVVAPAAVICDPNGKVVQEFPQGVLGKVTFRLPADASGFTIQFPPDARVLAQTLRLPFRKRDP</sequence>
<name>A0A367ZVR0_9BACT</name>
<dbReference type="Proteomes" id="UP000252355">
    <property type="component" value="Unassembled WGS sequence"/>
</dbReference>
<dbReference type="EMBL" id="QOQW01000002">
    <property type="protein sequence ID" value="RCK81442.1"/>
    <property type="molecule type" value="Genomic_DNA"/>
</dbReference>
<gene>
    <name evidence="1" type="ORF">OZSIB_2311</name>
</gene>
<proteinExistence type="predicted"/>
<comment type="caution">
    <text evidence="1">The sequence shown here is derived from an EMBL/GenBank/DDBJ whole genome shotgun (WGS) entry which is preliminary data.</text>
</comment>
<evidence type="ECO:0000313" key="1">
    <source>
        <dbReference type="EMBL" id="RCK81442.1"/>
    </source>
</evidence>